<gene>
    <name evidence="1" type="ORF">FAEPRAA2165_00524</name>
</gene>
<organism evidence="1 2">
    <name type="scientific">Faecalibacterium duncaniae (strain DSM 17677 / JCM 31915 / A2-165)</name>
    <name type="common">Faecalibacterium prausnitzii</name>
    <dbReference type="NCBI Taxonomy" id="411483"/>
    <lineage>
        <taxon>Bacteria</taxon>
        <taxon>Bacillati</taxon>
        <taxon>Bacillota</taxon>
        <taxon>Clostridia</taxon>
        <taxon>Eubacteriales</taxon>
        <taxon>Oscillospiraceae</taxon>
        <taxon>Faecalibacterium</taxon>
    </lineage>
</organism>
<reference evidence="1" key="1">
    <citation type="submission" date="2009-08" db="EMBL/GenBank/DDBJ databases">
        <authorList>
            <person name="Weinstock G."/>
            <person name="Sodergren E."/>
            <person name="Clifton S."/>
            <person name="Fulton L."/>
            <person name="Fulton B."/>
            <person name="Courtney L."/>
            <person name="Fronick C."/>
            <person name="Harrison M."/>
            <person name="Strong C."/>
            <person name="Farmer C."/>
            <person name="Delahaunty K."/>
            <person name="Markovic C."/>
            <person name="Hall O."/>
            <person name="Minx P."/>
            <person name="Tomlinson C."/>
            <person name="Mitreva M."/>
            <person name="Nelson J."/>
            <person name="Hou S."/>
            <person name="Wollam A."/>
            <person name="Pepin K.H."/>
            <person name="Johnson M."/>
            <person name="Bhonagiri V."/>
            <person name="Nash W.E."/>
            <person name="Warren W."/>
            <person name="Chinwalla A."/>
            <person name="Mardis E.R."/>
            <person name="Wilson R.K."/>
        </authorList>
    </citation>
    <scope>NUCLEOTIDE SEQUENCE [LARGE SCALE GENOMIC DNA]</scope>
    <source>
        <strain evidence="1">A2-165</strain>
    </source>
</reference>
<accession>C7H2M6</accession>
<keyword evidence="2" id="KW-1185">Reference proteome</keyword>
<name>C7H2M6_FAED2</name>
<sequence>MSLQDYLRFVLTFSVFYTARLRQKNTPLVSQRGIKDYNVLI</sequence>
<dbReference type="Proteomes" id="UP000004619">
    <property type="component" value="Unassembled WGS sequence"/>
</dbReference>
<proteinExistence type="predicted"/>
<dbReference type="AlphaFoldDB" id="C7H2M6"/>
<dbReference type="EMBL" id="ACOP02000008">
    <property type="protein sequence ID" value="EEU97939.1"/>
    <property type="molecule type" value="Genomic_DNA"/>
</dbReference>
<protein>
    <submittedName>
        <fullName evidence="1">Uncharacterized protein</fullName>
    </submittedName>
</protein>
<evidence type="ECO:0000313" key="1">
    <source>
        <dbReference type="EMBL" id="EEU97939.1"/>
    </source>
</evidence>
<evidence type="ECO:0000313" key="2">
    <source>
        <dbReference type="Proteomes" id="UP000004619"/>
    </source>
</evidence>
<dbReference type="HOGENOM" id="CLU_3270317_0_0_9"/>
<comment type="caution">
    <text evidence="1">The sequence shown here is derived from an EMBL/GenBank/DDBJ whole genome shotgun (WGS) entry which is preliminary data.</text>
</comment>